<dbReference type="EMBL" id="KK914235">
    <property type="protein sequence ID" value="KDP45125.1"/>
    <property type="molecule type" value="Genomic_DNA"/>
</dbReference>
<evidence type="ECO:0000313" key="3">
    <source>
        <dbReference type="Proteomes" id="UP000027138"/>
    </source>
</evidence>
<feature type="region of interest" description="Disordered" evidence="1">
    <location>
        <begin position="85"/>
        <end position="128"/>
    </location>
</feature>
<name>A0A067LK91_JATCU</name>
<keyword evidence="3" id="KW-1185">Reference proteome</keyword>
<reference evidence="2 3" key="1">
    <citation type="journal article" date="2014" name="PLoS ONE">
        <title>Global Analysis of Gene Expression Profiles in Physic Nut (Jatropha curcas L.) Seedlings Exposed to Salt Stress.</title>
        <authorList>
            <person name="Zhang L."/>
            <person name="Zhang C."/>
            <person name="Wu P."/>
            <person name="Chen Y."/>
            <person name="Li M."/>
            <person name="Jiang H."/>
            <person name="Wu G."/>
        </authorList>
    </citation>
    <scope>NUCLEOTIDE SEQUENCE [LARGE SCALE GENOMIC DNA]</scope>
    <source>
        <strain evidence="3">cv. GZQX0401</strain>
        <tissue evidence="2">Young leaves</tissue>
    </source>
</reference>
<accession>A0A067LK91</accession>
<dbReference type="Proteomes" id="UP000027138">
    <property type="component" value="Unassembled WGS sequence"/>
</dbReference>
<dbReference type="AlphaFoldDB" id="A0A067LK91"/>
<evidence type="ECO:0000256" key="1">
    <source>
        <dbReference type="SAM" id="MobiDB-lite"/>
    </source>
</evidence>
<evidence type="ECO:0000313" key="2">
    <source>
        <dbReference type="EMBL" id="KDP45125.1"/>
    </source>
</evidence>
<proteinExistence type="predicted"/>
<gene>
    <name evidence="2" type="ORF">JCGZ_17457</name>
</gene>
<protein>
    <submittedName>
        <fullName evidence="2">Uncharacterized protein</fullName>
    </submittedName>
</protein>
<organism evidence="2 3">
    <name type="scientific">Jatropha curcas</name>
    <name type="common">Barbados nut</name>
    <dbReference type="NCBI Taxonomy" id="180498"/>
    <lineage>
        <taxon>Eukaryota</taxon>
        <taxon>Viridiplantae</taxon>
        <taxon>Streptophyta</taxon>
        <taxon>Embryophyta</taxon>
        <taxon>Tracheophyta</taxon>
        <taxon>Spermatophyta</taxon>
        <taxon>Magnoliopsida</taxon>
        <taxon>eudicotyledons</taxon>
        <taxon>Gunneridae</taxon>
        <taxon>Pentapetalae</taxon>
        <taxon>rosids</taxon>
        <taxon>fabids</taxon>
        <taxon>Malpighiales</taxon>
        <taxon>Euphorbiaceae</taxon>
        <taxon>Crotonoideae</taxon>
        <taxon>Jatropheae</taxon>
        <taxon>Jatropha</taxon>
    </lineage>
</organism>
<sequence length="128" mass="14355">MISQSTRGEDDSASWGLVGRSLESRRHRRPVAVASLAGIGIDSHFYSSRWRSVQREGRLGSSSAIGEQHFYTGLIDWDSLEVRKTSRRRERSPLRPVGLVAGNRIGRGRESMMSSAGEERNNKKKRKG</sequence>